<evidence type="ECO:0000313" key="7">
    <source>
        <dbReference type="Proteomes" id="UP000502297"/>
    </source>
</evidence>
<dbReference type="GO" id="GO:0000976">
    <property type="term" value="F:transcription cis-regulatory region binding"/>
    <property type="evidence" value="ECO:0007669"/>
    <property type="project" value="TreeGrafter"/>
</dbReference>
<feature type="DNA-binding region" description="H-T-H motif" evidence="4">
    <location>
        <begin position="34"/>
        <end position="53"/>
    </location>
</feature>
<evidence type="ECO:0000256" key="4">
    <source>
        <dbReference type="PROSITE-ProRule" id="PRU00335"/>
    </source>
</evidence>
<reference evidence="6 7" key="1">
    <citation type="submission" date="2020-03" db="EMBL/GenBank/DDBJ databases">
        <authorList>
            <person name="Zhu W."/>
        </authorList>
    </citation>
    <scope>NUCLEOTIDE SEQUENCE [LARGE SCALE GENOMIC DNA]</scope>
    <source>
        <strain evidence="6 7">323-1</strain>
    </source>
</reference>
<gene>
    <name evidence="6" type="ORF">G8E00_00365</name>
</gene>
<protein>
    <submittedName>
        <fullName evidence="6">TetR/AcrR family transcriptional regulator</fullName>
    </submittedName>
</protein>
<accession>A0A6G8RRL8</accession>
<dbReference type="InterPro" id="IPR001647">
    <property type="entry name" value="HTH_TetR"/>
</dbReference>
<dbReference type="PRINTS" id="PR00455">
    <property type="entry name" value="HTHTETR"/>
</dbReference>
<organism evidence="6 7">
    <name type="scientific">Acinetobacter shaoyimingii</name>
    <dbReference type="NCBI Taxonomy" id="2715164"/>
    <lineage>
        <taxon>Bacteria</taxon>
        <taxon>Pseudomonadati</taxon>
        <taxon>Pseudomonadota</taxon>
        <taxon>Gammaproteobacteria</taxon>
        <taxon>Moraxellales</taxon>
        <taxon>Moraxellaceae</taxon>
        <taxon>Acinetobacter</taxon>
    </lineage>
</organism>
<dbReference type="Pfam" id="PF14246">
    <property type="entry name" value="TetR_C_7"/>
    <property type="match status" value="1"/>
</dbReference>
<dbReference type="InterPro" id="IPR009057">
    <property type="entry name" value="Homeodomain-like_sf"/>
</dbReference>
<keyword evidence="2 4" id="KW-0238">DNA-binding</keyword>
<feature type="domain" description="HTH tetR-type" evidence="5">
    <location>
        <begin position="11"/>
        <end position="71"/>
    </location>
</feature>
<dbReference type="InterPro" id="IPR050109">
    <property type="entry name" value="HTH-type_TetR-like_transc_reg"/>
</dbReference>
<evidence type="ECO:0000259" key="5">
    <source>
        <dbReference type="PROSITE" id="PS50977"/>
    </source>
</evidence>
<dbReference type="Gene3D" id="1.10.357.10">
    <property type="entry name" value="Tetracycline Repressor, domain 2"/>
    <property type="match status" value="1"/>
</dbReference>
<dbReference type="PANTHER" id="PTHR30055:SF146">
    <property type="entry name" value="HTH-TYPE TRANSCRIPTIONAL DUAL REGULATOR CECR"/>
    <property type="match status" value="1"/>
</dbReference>
<dbReference type="EMBL" id="CP049801">
    <property type="protein sequence ID" value="QIO04517.1"/>
    <property type="molecule type" value="Genomic_DNA"/>
</dbReference>
<evidence type="ECO:0000256" key="3">
    <source>
        <dbReference type="ARBA" id="ARBA00023163"/>
    </source>
</evidence>
<sequence length="207" mass="23440">MQMNIGRPKDLQKQKQILKAAKSLFLKHGFHGSSMNQIAAEAGVTKLTVYNHFQDKVTLFSCAIAEACEESIHAWPIVLTQNSDFKAALWQVCELALSIVNLPEAIKLEHLLLELAAEQNPLAKPFYEASHERLCAVWTGFLQQAIQFNFIVADDVDKQTQLLLSLLLGHRHHEVLLGVRAVPDQTERKQIIQDSIELFLLKYQKSE</sequence>
<dbReference type="RefSeq" id="WP_166012911.1">
    <property type="nucleotide sequence ID" value="NZ_CP049801.1"/>
</dbReference>
<dbReference type="FunFam" id="1.10.10.60:FF:000141">
    <property type="entry name" value="TetR family transcriptional regulator"/>
    <property type="match status" value="1"/>
</dbReference>
<keyword evidence="7" id="KW-1185">Reference proteome</keyword>
<dbReference type="PANTHER" id="PTHR30055">
    <property type="entry name" value="HTH-TYPE TRANSCRIPTIONAL REGULATOR RUTR"/>
    <property type="match status" value="1"/>
</dbReference>
<dbReference type="Proteomes" id="UP000502297">
    <property type="component" value="Chromosome"/>
</dbReference>
<dbReference type="KEGG" id="asha:G8E00_00365"/>
<keyword evidence="3" id="KW-0804">Transcription</keyword>
<evidence type="ECO:0000313" key="6">
    <source>
        <dbReference type="EMBL" id="QIO04517.1"/>
    </source>
</evidence>
<keyword evidence="1" id="KW-0805">Transcription regulation</keyword>
<dbReference type="InterPro" id="IPR039536">
    <property type="entry name" value="TetR_C_Proteobacteria"/>
</dbReference>
<dbReference type="PROSITE" id="PS50977">
    <property type="entry name" value="HTH_TETR_2"/>
    <property type="match status" value="1"/>
</dbReference>
<evidence type="ECO:0000256" key="2">
    <source>
        <dbReference type="ARBA" id="ARBA00023125"/>
    </source>
</evidence>
<evidence type="ECO:0000256" key="1">
    <source>
        <dbReference type="ARBA" id="ARBA00023015"/>
    </source>
</evidence>
<dbReference type="SUPFAM" id="SSF46689">
    <property type="entry name" value="Homeodomain-like"/>
    <property type="match status" value="1"/>
</dbReference>
<proteinExistence type="predicted"/>
<dbReference type="GO" id="GO:0003700">
    <property type="term" value="F:DNA-binding transcription factor activity"/>
    <property type="evidence" value="ECO:0007669"/>
    <property type="project" value="TreeGrafter"/>
</dbReference>
<dbReference type="AlphaFoldDB" id="A0A6G8RRL8"/>
<dbReference type="Pfam" id="PF00440">
    <property type="entry name" value="TetR_N"/>
    <property type="match status" value="1"/>
</dbReference>
<name>A0A6G8RRL8_9GAMM</name>